<dbReference type="GO" id="GO:0004725">
    <property type="term" value="F:protein tyrosine phosphatase activity"/>
    <property type="evidence" value="ECO:0007669"/>
    <property type="project" value="UniProtKB-EC"/>
</dbReference>
<keyword evidence="11" id="KW-1185">Reference proteome</keyword>
<dbReference type="FunFam" id="3.40.250.10:FF:000036">
    <property type="entry name" value="M-phase inducer phosphatase"/>
    <property type="match status" value="1"/>
</dbReference>
<dbReference type="GO" id="GO:0032502">
    <property type="term" value="P:developmental process"/>
    <property type="evidence" value="ECO:0007669"/>
    <property type="project" value="UniProtKB-ARBA"/>
</dbReference>
<dbReference type="PRINTS" id="PR00716">
    <property type="entry name" value="MPIPHPHTASE"/>
</dbReference>
<dbReference type="Pfam" id="PF00581">
    <property type="entry name" value="Rhodanese"/>
    <property type="match status" value="1"/>
</dbReference>
<evidence type="ECO:0000256" key="5">
    <source>
        <dbReference type="ARBA" id="ARBA00022912"/>
    </source>
</evidence>
<evidence type="ECO:0000313" key="10">
    <source>
        <dbReference type="EMBL" id="GFG39317.1"/>
    </source>
</evidence>
<evidence type="ECO:0000256" key="7">
    <source>
        <dbReference type="ARBA" id="ARBA00051722"/>
    </source>
</evidence>
<keyword evidence="5" id="KW-0904">Protein phosphatase</keyword>
<dbReference type="GO" id="GO:0110032">
    <property type="term" value="P:positive regulation of G2/MI transition of meiotic cell cycle"/>
    <property type="evidence" value="ECO:0007669"/>
    <property type="project" value="TreeGrafter"/>
</dbReference>
<evidence type="ECO:0000256" key="8">
    <source>
        <dbReference type="SAM" id="MobiDB-lite"/>
    </source>
</evidence>
<name>A0A6L2QBQ3_COPFO</name>
<sequence>MVFDVLSILCHNCLCVGEQIAMSAVSDLLLKNSIKLSHSNGGSLSRSRGFSRRINVNLPSSPYGFDKCSTTHNDKENMGCGGGGAPVSSAPDGDVLPFSQQIGSPSKFTVLRQTASPLRHRQPLEDQDPNSQDSGYGAFLDKDESKCGFRFVEPNGLAPRRHHAEQSPKKDISPTCSPRNKTSGHSNPPLFHSLSSGSESLDDGFTELLDLEKKEETAHLSLGICSLLSGPIIRDHHTVANLSHSPKGEAPRPVLQRSLSLVDNLTPSSSRARHCLFKPSVSTLTQEQDDSIGLVAVDTLRSFKRPDPPCDIGSHQSKRRKSSSLHTIRENALTSNVPSLQRSFSETEATIKKALQRSTQIPDLIGDFSKPFILPLMEGRHQDLKTISADTMASLLDGDFSEQVESYVIVDCRYPYEFDGGHIKGAKNIYTKEQIFREFVDIKQPKQNTHTGEAERGNETSVDGKRNILIFHCEFSSERGPNLFRFLRNSDRDRNKESYPTLNYPELYLLHGGYKTFFEKYSDKCEPCAYRPMLDPDHENELRHFRSKSKSGAGDSKSRLALRNSLKRLGL</sequence>
<dbReference type="GO" id="GO:0051301">
    <property type="term" value="P:cell division"/>
    <property type="evidence" value="ECO:0007669"/>
    <property type="project" value="UniProtKB-KW"/>
</dbReference>
<feature type="compositionally biased region" description="Polar residues" evidence="8">
    <location>
        <begin position="174"/>
        <end position="186"/>
    </location>
</feature>
<dbReference type="PANTHER" id="PTHR10828">
    <property type="entry name" value="M-PHASE INDUCER PHOSPHATASE DUAL SPECIFICITY PHOSPHATASE CDC25"/>
    <property type="match status" value="1"/>
</dbReference>
<dbReference type="AlphaFoldDB" id="A0A6L2QBQ3"/>
<feature type="domain" description="Rhodanese" evidence="9">
    <location>
        <begin position="403"/>
        <end position="526"/>
    </location>
</feature>
<keyword evidence="4" id="KW-0378">Hydrolase</keyword>
<dbReference type="GO" id="GO:0010971">
    <property type="term" value="P:positive regulation of G2/M transition of mitotic cell cycle"/>
    <property type="evidence" value="ECO:0007669"/>
    <property type="project" value="TreeGrafter"/>
</dbReference>
<keyword evidence="3" id="KW-0132">Cell division</keyword>
<dbReference type="SUPFAM" id="SSF52821">
    <property type="entry name" value="Rhodanese/Cell cycle control phosphatase"/>
    <property type="match status" value="1"/>
</dbReference>
<dbReference type="InParanoid" id="A0A6L2QBQ3"/>
<dbReference type="SMART" id="SM00450">
    <property type="entry name" value="RHOD"/>
    <property type="match status" value="1"/>
</dbReference>
<feature type="region of interest" description="Disordered" evidence="8">
    <location>
        <begin position="306"/>
        <end position="327"/>
    </location>
</feature>
<evidence type="ECO:0000256" key="4">
    <source>
        <dbReference type="ARBA" id="ARBA00022801"/>
    </source>
</evidence>
<dbReference type="GO" id="GO:0005737">
    <property type="term" value="C:cytoplasm"/>
    <property type="evidence" value="ECO:0007669"/>
    <property type="project" value="TreeGrafter"/>
</dbReference>
<dbReference type="Proteomes" id="UP000502823">
    <property type="component" value="Unassembled WGS sequence"/>
</dbReference>
<keyword evidence="6" id="KW-0131">Cell cycle</keyword>
<organism evidence="10 11">
    <name type="scientific">Coptotermes formosanus</name>
    <name type="common">Formosan subterranean termite</name>
    <dbReference type="NCBI Taxonomy" id="36987"/>
    <lineage>
        <taxon>Eukaryota</taxon>
        <taxon>Metazoa</taxon>
        <taxon>Ecdysozoa</taxon>
        <taxon>Arthropoda</taxon>
        <taxon>Hexapoda</taxon>
        <taxon>Insecta</taxon>
        <taxon>Pterygota</taxon>
        <taxon>Neoptera</taxon>
        <taxon>Polyneoptera</taxon>
        <taxon>Dictyoptera</taxon>
        <taxon>Blattodea</taxon>
        <taxon>Blattoidea</taxon>
        <taxon>Termitoidae</taxon>
        <taxon>Rhinotermitidae</taxon>
        <taxon>Coptotermes</taxon>
    </lineage>
</organism>
<dbReference type="PANTHER" id="PTHR10828:SF76">
    <property type="entry name" value="M-PHASE INDUCER PHOSPHATASE"/>
    <property type="match status" value="1"/>
</dbReference>
<dbReference type="FunCoup" id="A0A6L2QBQ3">
    <property type="interactions" value="415"/>
</dbReference>
<dbReference type="GO" id="GO:0005634">
    <property type="term" value="C:nucleus"/>
    <property type="evidence" value="ECO:0007669"/>
    <property type="project" value="TreeGrafter"/>
</dbReference>
<dbReference type="InterPro" id="IPR036873">
    <property type="entry name" value="Rhodanese-like_dom_sf"/>
</dbReference>
<accession>A0A6L2QBQ3</accession>
<dbReference type="EC" id="3.1.3.48" evidence="2"/>
<reference evidence="11" key="1">
    <citation type="submission" date="2020-01" db="EMBL/GenBank/DDBJ databases">
        <title>Draft genome sequence of the Termite Coptotermes fromosanus.</title>
        <authorList>
            <person name="Itakura S."/>
            <person name="Yosikawa Y."/>
            <person name="Umezawa K."/>
        </authorList>
    </citation>
    <scope>NUCLEOTIDE SEQUENCE [LARGE SCALE GENOMIC DNA]</scope>
</reference>
<dbReference type="GO" id="GO:0010256">
    <property type="term" value="P:endomembrane system organization"/>
    <property type="evidence" value="ECO:0007669"/>
    <property type="project" value="UniProtKB-ARBA"/>
</dbReference>
<evidence type="ECO:0000256" key="6">
    <source>
        <dbReference type="ARBA" id="ARBA00023306"/>
    </source>
</evidence>
<gene>
    <name evidence="10" type="ORF">Cfor_02242</name>
</gene>
<dbReference type="PROSITE" id="PS50206">
    <property type="entry name" value="RHODANESE_3"/>
    <property type="match status" value="1"/>
</dbReference>
<evidence type="ECO:0000313" key="11">
    <source>
        <dbReference type="Proteomes" id="UP000502823"/>
    </source>
</evidence>
<evidence type="ECO:0000256" key="3">
    <source>
        <dbReference type="ARBA" id="ARBA00022618"/>
    </source>
</evidence>
<evidence type="ECO:0000256" key="2">
    <source>
        <dbReference type="ARBA" id="ARBA00013064"/>
    </source>
</evidence>
<dbReference type="GO" id="GO:0000086">
    <property type="term" value="P:G2/M transition of mitotic cell cycle"/>
    <property type="evidence" value="ECO:0007669"/>
    <property type="project" value="TreeGrafter"/>
</dbReference>
<dbReference type="Gene3D" id="3.40.250.10">
    <property type="entry name" value="Rhodanese-like domain"/>
    <property type="match status" value="1"/>
</dbReference>
<feature type="region of interest" description="Disordered" evidence="8">
    <location>
        <begin position="118"/>
        <end position="198"/>
    </location>
</feature>
<proteinExistence type="inferred from homology"/>
<dbReference type="Pfam" id="PF06617">
    <property type="entry name" value="M-inducer_phosp"/>
    <property type="match status" value="1"/>
</dbReference>
<protein>
    <recommendedName>
        <fullName evidence="2">protein-tyrosine-phosphatase</fullName>
        <ecNumber evidence="2">3.1.3.48</ecNumber>
    </recommendedName>
</protein>
<dbReference type="InterPro" id="IPR001763">
    <property type="entry name" value="Rhodanese-like_dom"/>
</dbReference>
<dbReference type="CDD" id="cd01530">
    <property type="entry name" value="Cdc25"/>
    <property type="match status" value="1"/>
</dbReference>
<dbReference type="EMBL" id="BLKM01000895">
    <property type="protein sequence ID" value="GFG39317.1"/>
    <property type="molecule type" value="Genomic_DNA"/>
</dbReference>
<dbReference type="OrthoDB" id="26523at2759"/>
<comment type="catalytic activity">
    <reaction evidence="7">
        <text>O-phospho-L-tyrosyl-[protein] + H2O = L-tyrosyl-[protein] + phosphate</text>
        <dbReference type="Rhea" id="RHEA:10684"/>
        <dbReference type="Rhea" id="RHEA-COMP:10136"/>
        <dbReference type="Rhea" id="RHEA-COMP:20101"/>
        <dbReference type="ChEBI" id="CHEBI:15377"/>
        <dbReference type="ChEBI" id="CHEBI:43474"/>
        <dbReference type="ChEBI" id="CHEBI:46858"/>
        <dbReference type="ChEBI" id="CHEBI:61978"/>
        <dbReference type="EC" id="3.1.3.48"/>
    </reaction>
</comment>
<dbReference type="GO" id="GO:0009794">
    <property type="term" value="P:regulation of mitotic cell cycle, embryonic"/>
    <property type="evidence" value="ECO:0007669"/>
    <property type="project" value="UniProtKB-ARBA"/>
</dbReference>
<comment type="caution">
    <text evidence="10">The sequence shown here is derived from an EMBL/GenBank/DDBJ whole genome shotgun (WGS) entry which is preliminary data.</text>
</comment>
<evidence type="ECO:0000256" key="1">
    <source>
        <dbReference type="ARBA" id="ARBA00011065"/>
    </source>
</evidence>
<comment type="similarity">
    <text evidence="1">Belongs to the MPI phosphatase family.</text>
</comment>
<evidence type="ECO:0000259" key="9">
    <source>
        <dbReference type="PROSITE" id="PS50206"/>
    </source>
</evidence>
<dbReference type="InterPro" id="IPR000751">
    <property type="entry name" value="MPI_Phosphatase"/>
</dbReference>